<protein>
    <submittedName>
        <fullName evidence="2">Uncharacterized protein</fullName>
    </submittedName>
</protein>
<proteinExistence type="predicted"/>
<feature type="region of interest" description="Disordered" evidence="1">
    <location>
        <begin position="1"/>
        <end position="32"/>
    </location>
</feature>
<reference evidence="2" key="2">
    <citation type="journal article" date="2015" name="Data Brief">
        <title>Shoot transcriptome of the giant reed, Arundo donax.</title>
        <authorList>
            <person name="Barrero R.A."/>
            <person name="Guerrero F.D."/>
            <person name="Moolhuijzen P."/>
            <person name="Goolsby J.A."/>
            <person name="Tidwell J."/>
            <person name="Bellgard S.E."/>
            <person name="Bellgard M.I."/>
        </authorList>
    </citation>
    <scope>NUCLEOTIDE SEQUENCE</scope>
    <source>
        <tissue evidence="2">Shoot tissue taken approximately 20 cm above the soil surface</tissue>
    </source>
</reference>
<sequence>MSPAASPAGMARGTCARGGAPGRRARRGGAPA</sequence>
<evidence type="ECO:0000256" key="1">
    <source>
        <dbReference type="SAM" id="MobiDB-lite"/>
    </source>
</evidence>
<accession>A0A0A9DQY3</accession>
<dbReference type="AlphaFoldDB" id="A0A0A9DQY3"/>
<name>A0A0A9DQY3_ARUDO</name>
<reference evidence="2" key="1">
    <citation type="submission" date="2014-09" db="EMBL/GenBank/DDBJ databases">
        <authorList>
            <person name="Magalhaes I.L.F."/>
            <person name="Oliveira U."/>
            <person name="Santos F.R."/>
            <person name="Vidigal T.H.D.A."/>
            <person name="Brescovit A.D."/>
            <person name="Santos A.J."/>
        </authorList>
    </citation>
    <scope>NUCLEOTIDE SEQUENCE</scope>
    <source>
        <tissue evidence="2">Shoot tissue taken approximately 20 cm above the soil surface</tissue>
    </source>
</reference>
<evidence type="ECO:0000313" key="2">
    <source>
        <dbReference type="EMBL" id="JAD88070.1"/>
    </source>
</evidence>
<organism evidence="2">
    <name type="scientific">Arundo donax</name>
    <name type="common">Giant reed</name>
    <name type="synonym">Donax arundinaceus</name>
    <dbReference type="NCBI Taxonomy" id="35708"/>
    <lineage>
        <taxon>Eukaryota</taxon>
        <taxon>Viridiplantae</taxon>
        <taxon>Streptophyta</taxon>
        <taxon>Embryophyta</taxon>
        <taxon>Tracheophyta</taxon>
        <taxon>Spermatophyta</taxon>
        <taxon>Magnoliopsida</taxon>
        <taxon>Liliopsida</taxon>
        <taxon>Poales</taxon>
        <taxon>Poaceae</taxon>
        <taxon>PACMAD clade</taxon>
        <taxon>Arundinoideae</taxon>
        <taxon>Arundineae</taxon>
        <taxon>Arundo</taxon>
    </lineage>
</organism>
<feature type="compositionally biased region" description="Basic residues" evidence="1">
    <location>
        <begin position="23"/>
        <end position="32"/>
    </location>
</feature>
<dbReference type="EMBL" id="GBRH01209825">
    <property type="protein sequence ID" value="JAD88070.1"/>
    <property type="molecule type" value="Transcribed_RNA"/>
</dbReference>